<evidence type="ECO:0000313" key="1">
    <source>
        <dbReference type="EMBL" id="MBB5535913.1"/>
    </source>
</evidence>
<organism evidence="1 2">
    <name type="scientific">Rhizobium giardinii</name>
    <dbReference type="NCBI Taxonomy" id="56731"/>
    <lineage>
        <taxon>Bacteria</taxon>
        <taxon>Pseudomonadati</taxon>
        <taxon>Pseudomonadota</taxon>
        <taxon>Alphaproteobacteria</taxon>
        <taxon>Hyphomicrobiales</taxon>
        <taxon>Rhizobiaceae</taxon>
        <taxon>Rhizobium/Agrobacterium group</taxon>
        <taxon>Rhizobium</taxon>
    </lineage>
</organism>
<keyword evidence="2" id="KW-1185">Reference proteome</keyword>
<gene>
    <name evidence="1" type="ORF">GGD55_002617</name>
</gene>
<proteinExistence type="predicted"/>
<accession>A0A7W8UB13</accession>
<sequence length="65" mass="7462">MKSWVIDDDVGFALQSRFVGNTVRSLIMRPESTRPFLAEFMRSCTGDISWYAHADQTITTHINQI</sequence>
<name>A0A7W8UB13_9HYPH</name>
<comment type="caution">
    <text evidence="1">The sequence shown here is derived from an EMBL/GenBank/DDBJ whole genome shotgun (WGS) entry which is preliminary data.</text>
</comment>
<evidence type="ECO:0000313" key="2">
    <source>
        <dbReference type="Proteomes" id="UP000585507"/>
    </source>
</evidence>
<dbReference type="AlphaFoldDB" id="A0A7W8UB13"/>
<dbReference type="EMBL" id="JACHBK010000005">
    <property type="protein sequence ID" value="MBB5535913.1"/>
    <property type="molecule type" value="Genomic_DNA"/>
</dbReference>
<dbReference type="Proteomes" id="UP000585507">
    <property type="component" value="Unassembled WGS sequence"/>
</dbReference>
<reference evidence="1 2" key="1">
    <citation type="submission" date="2020-08" db="EMBL/GenBank/DDBJ databases">
        <title>Genomic Encyclopedia of Type Strains, Phase IV (KMG-V): Genome sequencing to study the core and pangenomes of soil and plant-associated prokaryotes.</title>
        <authorList>
            <person name="Whitman W."/>
        </authorList>
    </citation>
    <scope>NUCLEOTIDE SEQUENCE [LARGE SCALE GENOMIC DNA]</scope>
    <source>
        <strain evidence="1 2">SEMIA 4084</strain>
    </source>
</reference>
<protein>
    <submittedName>
        <fullName evidence="1">Uncharacterized protein</fullName>
    </submittedName>
</protein>